<keyword evidence="5" id="KW-1185">Reference proteome</keyword>
<protein>
    <recommendedName>
        <fullName evidence="3">SAF domain-containing protein</fullName>
    </recommendedName>
</protein>
<name>A0ABN2TLI0_9MICO</name>
<keyword evidence="2" id="KW-0812">Transmembrane</keyword>
<accession>A0ABN2TLI0</accession>
<evidence type="ECO:0000259" key="3">
    <source>
        <dbReference type="SMART" id="SM00858"/>
    </source>
</evidence>
<dbReference type="Pfam" id="PF08666">
    <property type="entry name" value="SAF"/>
    <property type="match status" value="1"/>
</dbReference>
<proteinExistence type="predicted"/>
<dbReference type="EMBL" id="BAAANO010000027">
    <property type="protein sequence ID" value="GAA2012946.1"/>
    <property type="molecule type" value="Genomic_DNA"/>
</dbReference>
<dbReference type="SMART" id="SM00858">
    <property type="entry name" value="SAF"/>
    <property type="match status" value="1"/>
</dbReference>
<evidence type="ECO:0000313" key="5">
    <source>
        <dbReference type="Proteomes" id="UP001500755"/>
    </source>
</evidence>
<gene>
    <name evidence="4" type="ORF">GCM10009755_25700</name>
</gene>
<feature type="region of interest" description="Disordered" evidence="1">
    <location>
        <begin position="206"/>
        <end position="249"/>
    </location>
</feature>
<dbReference type="Gene3D" id="3.90.1210.10">
    <property type="entry name" value="Antifreeze-like/N-acetylneuraminic acid synthase C-terminal domain"/>
    <property type="match status" value="1"/>
</dbReference>
<keyword evidence="2" id="KW-0472">Membrane</keyword>
<comment type="caution">
    <text evidence="4">The sequence shown here is derived from an EMBL/GenBank/DDBJ whole genome shotgun (WGS) entry which is preliminary data.</text>
</comment>
<feature type="domain" description="SAF" evidence="3">
    <location>
        <begin position="48"/>
        <end position="110"/>
    </location>
</feature>
<dbReference type="CDD" id="cd11614">
    <property type="entry name" value="SAF_CpaB_FlgA_like"/>
    <property type="match status" value="1"/>
</dbReference>
<dbReference type="InterPro" id="IPR013974">
    <property type="entry name" value="SAF"/>
</dbReference>
<organism evidence="4 5">
    <name type="scientific">Brevibacterium samyangense</name>
    <dbReference type="NCBI Taxonomy" id="366888"/>
    <lineage>
        <taxon>Bacteria</taxon>
        <taxon>Bacillati</taxon>
        <taxon>Actinomycetota</taxon>
        <taxon>Actinomycetes</taxon>
        <taxon>Micrococcales</taxon>
        <taxon>Brevibacteriaceae</taxon>
        <taxon>Brevibacterium</taxon>
    </lineage>
</organism>
<evidence type="ECO:0000313" key="4">
    <source>
        <dbReference type="EMBL" id="GAA2012946.1"/>
    </source>
</evidence>
<keyword evidence="2" id="KW-1133">Transmembrane helix</keyword>
<sequence length="249" mass="25148">MPTALANKAKLPSAGRDRRPFMAALAIVLILVGAVLSALIAIMAGNKTEVLVANDDIAAGQEITEDDFTTVQVSTDAAAFIPVASRQNFIGSKALTYVPAGTMVTPQMFTPDSAVPAGGEIVGLILSPSQRPSEPLEAGDVVRLYSGSAFDLGGAGGELLVDAVRVVSVSNNGGTLAVSVLVTADQASALVGPAAATQVVASRLSEGTEPSIDFMTTPESTDTEGDTTSEGAEEAAEPSAEPTAESTEG</sequence>
<dbReference type="Proteomes" id="UP001500755">
    <property type="component" value="Unassembled WGS sequence"/>
</dbReference>
<evidence type="ECO:0000256" key="2">
    <source>
        <dbReference type="SAM" id="Phobius"/>
    </source>
</evidence>
<reference evidence="4 5" key="1">
    <citation type="journal article" date="2019" name="Int. J. Syst. Evol. Microbiol.">
        <title>The Global Catalogue of Microorganisms (GCM) 10K type strain sequencing project: providing services to taxonomists for standard genome sequencing and annotation.</title>
        <authorList>
            <consortium name="The Broad Institute Genomics Platform"/>
            <consortium name="The Broad Institute Genome Sequencing Center for Infectious Disease"/>
            <person name="Wu L."/>
            <person name="Ma J."/>
        </authorList>
    </citation>
    <scope>NUCLEOTIDE SEQUENCE [LARGE SCALE GENOMIC DNA]</scope>
    <source>
        <strain evidence="4 5">JCM 14546</strain>
    </source>
</reference>
<evidence type="ECO:0000256" key="1">
    <source>
        <dbReference type="SAM" id="MobiDB-lite"/>
    </source>
</evidence>
<feature type="compositionally biased region" description="Low complexity" evidence="1">
    <location>
        <begin position="237"/>
        <end position="249"/>
    </location>
</feature>
<feature type="transmembrane region" description="Helical" evidence="2">
    <location>
        <begin position="21"/>
        <end position="44"/>
    </location>
</feature>
<feature type="compositionally biased region" description="Acidic residues" evidence="1">
    <location>
        <begin position="221"/>
        <end position="236"/>
    </location>
</feature>